<feature type="region of interest" description="Disordered" evidence="1">
    <location>
        <begin position="1"/>
        <end position="26"/>
    </location>
</feature>
<evidence type="ECO:0000313" key="3">
    <source>
        <dbReference type="Proteomes" id="UP000216345"/>
    </source>
</evidence>
<evidence type="ECO:0000313" key="2">
    <source>
        <dbReference type="EMBL" id="OYR18674.1"/>
    </source>
</evidence>
<dbReference type="Proteomes" id="UP000216345">
    <property type="component" value="Unassembled WGS sequence"/>
</dbReference>
<evidence type="ECO:0000256" key="1">
    <source>
        <dbReference type="SAM" id="MobiDB-lite"/>
    </source>
</evidence>
<proteinExistence type="predicted"/>
<protein>
    <submittedName>
        <fullName evidence="2">Uncharacterized protein</fullName>
    </submittedName>
</protein>
<dbReference type="AlphaFoldDB" id="A0A256FV15"/>
<name>A0A256FV15_9HYPH</name>
<accession>A0A256FV15</accession>
<keyword evidence="3" id="KW-1185">Reference proteome</keyword>
<reference evidence="2 3" key="1">
    <citation type="submission" date="2017-07" db="EMBL/GenBank/DDBJ databases">
        <title>Phylogenetic study on the rhizospheric bacterium Ochrobactrum sp. A44.</title>
        <authorList>
            <person name="Krzyzanowska D.M."/>
            <person name="Ossowicki A."/>
            <person name="Rajewska M."/>
            <person name="Maciag T."/>
            <person name="Kaczynski Z."/>
            <person name="Czerwicka M."/>
            <person name="Jafra S."/>
        </authorList>
    </citation>
    <scope>NUCLEOTIDE SEQUENCE [LARGE SCALE GENOMIC DNA]</scope>
    <source>
        <strain evidence="2 3">PR17</strain>
    </source>
</reference>
<gene>
    <name evidence="2" type="ORF">CEV32_3145</name>
</gene>
<dbReference type="EMBL" id="NNRK01000011">
    <property type="protein sequence ID" value="OYR18674.1"/>
    <property type="molecule type" value="Genomic_DNA"/>
</dbReference>
<organism evidence="2 3">
    <name type="scientific">Brucella rhizosphaerae</name>
    <dbReference type="NCBI Taxonomy" id="571254"/>
    <lineage>
        <taxon>Bacteria</taxon>
        <taxon>Pseudomonadati</taxon>
        <taxon>Pseudomonadota</taxon>
        <taxon>Alphaproteobacteria</taxon>
        <taxon>Hyphomicrobiales</taxon>
        <taxon>Brucellaceae</taxon>
        <taxon>Brucella/Ochrobactrum group</taxon>
        <taxon>Brucella</taxon>
    </lineage>
</organism>
<sequence>MTACPPFTVGTVQVQEPAPPNPGRVQSALGVTVASADAAEIFTMLAEDSAST</sequence>
<comment type="caution">
    <text evidence="2">The sequence shown here is derived from an EMBL/GenBank/DDBJ whole genome shotgun (WGS) entry which is preliminary data.</text>
</comment>